<dbReference type="InterPro" id="IPR004193">
    <property type="entry name" value="Glyco_hydro_13_N"/>
</dbReference>
<evidence type="ECO:0000313" key="12">
    <source>
        <dbReference type="Proteomes" id="UP001431532"/>
    </source>
</evidence>
<dbReference type="Gene3D" id="3.20.20.80">
    <property type="entry name" value="Glycosidases"/>
    <property type="match status" value="1"/>
</dbReference>
<dbReference type="EMBL" id="JASCXW010000021">
    <property type="protein sequence ID" value="MDI6453225.1"/>
    <property type="molecule type" value="Genomic_DNA"/>
</dbReference>
<dbReference type="GO" id="GO:0030246">
    <property type="term" value="F:carbohydrate binding"/>
    <property type="evidence" value="ECO:0007669"/>
    <property type="project" value="InterPro"/>
</dbReference>
<comment type="similarity">
    <text evidence="1">Belongs to the glycosyl hydrolase 13 family.</text>
</comment>
<dbReference type="SUPFAM" id="SSF49452">
    <property type="entry name" value="Starch-binding domain-like"/>
    <property type="match status" value="1"/>
</dbReference>
<feature type="domain" description="Glycosyl hydrolase family 13 catalytic" evidence="10">
    <location>
        <begin position="380"/>
        <end position="789"/>
    </location>
</feature>
<dbReference type="GO" id="GO:0005975">
    <property type="term" value="P:carbohydrate metabolic process"/>
    <property type="evidence" value="ECO:0007669"/>
    <property type="project" value="InterPro"/>
</dbReference>
<dbReference type="InterPro" id="IPR005323">
    <property type="entry name" value="CBM41_pullulanase"/>
</dbReference>
<dbReference type="CDD" id="cd10315">
    <property type="entry name" value="CBM41_pullulanase"/>
    <property type="match status" value="1"/>
</dbReference>
<evidence type="ECO:0000256" key="7">
    <source>
        <dbReference type="ARBA" id="ARBA00024062"/>
    </source>
</evidence>
<gene>
    <name evidence="11" type="primary">pulA</name>
    <name evidence="11" type="ORF">QJ521_06595</name>
</gene>
<evidence type="ECO:0000256" key="6">
    <source>
        <dbReference type="ARBA" id="ARBA00023965"/>
    </source>
</evidence>
<dbReference type="InterPro" id="IPR017853">
    <property type="entry name" value="GH"/>
</dbReference>
<accession>A0AAW6U5U1</accession>
<evidence type="ECO:0000256" key="4">
    <source>
        <dbReference type="ARBA" id="ARBA00022837"/>
    </source>
</evidence>
<protein>
    <recommendedName>
        <fullName evidence="7">pullulanase</fullName>
        <ecNumber evidence="7">3.2.1.41</ecNumber>
    </recommendedName>
    <alternativeName>
        <fullName evidence="8">Alpha-dextrin endo-1,6-alpha-glucosidase</fullName>
    </alternativeName>
    <alternativeName>
        <fullName evidence="9">Pullulan 6-glucanohydrolase</fullName>
    </alternativeName>
</protein>
<dbReference type="SMART" id="SM00642">
    <property type="entry name" value="Aamy"/>
    <property type="match status" value="1"/>
</dbReference>
<evidence type="ECO:0000256" key="5">
    <source>
        <dbReference type="ARBA" id="ARBA00023295"/>
    </source>
</evidence>
<proteinExistence type="inferred from homology"/>
<dbReference type="InterPro" id="IPR013783">
    <property type="entry name" value="Ig-like_fold"/>
</dbReference>
<organism evidence="11 12">
    <name type="scientific">Peloplasma aerotolerans</name>
    <dbReference type="NCBI Taxonomy" id="3044389"/>
    <lineage>
        <taxon>Bacteria</taxon>
        <taxon>Bacillati</taxon>
        <taxon>Mycoplasmatota</taxon>
        <taxon>Mollicutes</taxon>
        <taxon>Acholeplasmatales</taxon>
        <taxon>Acholeplasmataceae</taxon>
        <taxon>Peloplasma</taxon>
    </lineage>
</organism>
<dbReference type="RefSeq" id="WP_282839655.1">
    <property type="nucleotide sequence ID" value="NZ_JASCXW010000021.1"/>
</dbReference>
<name>A0AAW6U5U1_9MOLU</name>
<comment type="catalytic activity">
    <reaction evidence="6">
        <text>Hydrolysis of (1-&gt;6)-alpha-D-glucosidic linkages in pullulan, amylopectin and glycogen, and in the alpha- and beta-limit dextrins of amylopectin and glycogen.</text>
        <dbReference type="EC" id="3.2.1.41"/>
    </reaction>
</comment>
<dbReference type="InterPro" id="IPR013784">
    <property type="entry name" value="Carb-bd-like_fold"/>
</dbReference>
<reference evidence="11" key="1">
    <citation type="submission" date="2023-05" db="EMBL/GenBank/DDBJ databases">
        <title>Mariniplasma microaerophilum sp. nov., a novel anaerobic mollicute isolated from terrestrial mud volcano, Taman Peninsula, Russia.</title>
        <authorList>
            <person name="Khomyakova M.A."/>
            <person name="Merkel A.Y."/>
            <person name="Slobodkin A.I."/>
        </authorList>
    </citation>
    <scope>NUCLEOTIDE SEQUENCE</scope>
    <source>
        <strain evidence="11">M4Ah</strain>
    </source>
</reference>
<dbReference type="SUPFAM" id="SSF51445">
    <property type="entry name" value="(Trans)glycosidases"/>
    <property type="match status" value="1"/>
</dbReference>
<keyword evidence="4" id="KW-0106">Calcium</keyword>
<evidence type="ECO:0000256" key="9">
    <source>
        <dbReference type="ARBA" id="ARBA00031076"/>
    </source>
</evidence>
<keyword evidence="3 11" id="KW-0378">Hydrolase</keyword>
<dbReference type="EC" id="3.2.1.41" evidence="7"/>
<keyword evidence="12" id="KW-1185">Reference proteome</keyword>
<sequence>MKKIIAIILLMFSVFSLGITTMANELPTKLIVHYYRYDDNYSNFNMWVWQHEPVSTGGIQHNFSVENKDEFGVWYEIDLTDQYPNSTMLGIIIKQGGWDGYREVGGDRFIDLEEVEVISGVAHAYFVEQDLSIGTSSADLANNIPDYREKVLSAAFDTQKRISAKLTHIPELGYEVYENGTMVTSGTATTKDLLLTVPNVDISKSYTLKVLFNEDREIEFPVSLQNIYDTPDFEDLYTYEGELGVSFDNEFTIFRLWAPLSQSVTLNLYHQGHPNYNDQGQPNNELTPYQTEAMYKIENGAWEVKLTGDYDFKYYTFTVTNNSEVHEVTDPYAYSTGANGQRGMIVKFDETNPDGWSYNDRPSTITNLTDYIIYELHVRDLTTHSSWNGTEANRGKFLGLTETGTTYTGSGVTVTTGLDHIKELGVNAVQLLPIFDFGYVDEVQVANNPNYTNLFNWGYMPYHFNTLEGSYATNPFDGRVRINEFKQVVQALHDYDIRVIMDVVYNHTGESATSNFHKIVPGYYHRLTPSGGFSNGSGTGNETASERSMMRKFMLDSIEFWATEYNLSGFRFDLMALHDVETMNQIQALLEAIDPTIIVFGEPWAGGSTPLPNSLAAGKDNIKNMNLVGAFNDYTRDAVKGSVFQATERGWVQGNTNDYIYQGLMYGIVGGIEFPGITQMNEWHLNPNQTINYVTAHDNNTLYDKLRLTGISISNAKPMQIQSNALILTSQGVAFLHAGVEFMRSKPLPSGGFDHNSYESPDIVNQLRWDRKAQYNDVFEYYKALIQIRNTYDHFRINNADEIKNRLTFLDTNAGSQAIAYRIAGNSHTPEIIVLHSSNPTGSLAMLELESGKTYKMLTYFESHDTNGLELVTDLVFAPKNTSIILVEVMGEAVELINNTFTIQKGDTFNPEVNLTIHNPEAEIYYSSYHDVNVPGRYTITVAVLAPYEPVKHYFYTLFVEKQSFNITLDDSPIGG</sequence>
<dbReference type="InterPro" id="IPR006047">
    <property type="entry name" value="GH13_cat_dom"/>
</dbReference>
<dbReference type="NCBIfam" id="TIGR02104">
    <property type="entry name" value="pulA_typeI"/>
    <property type="match status" value="1"/>
</dbReference>
<dbReference type="Proteomes" id="UP001431532">
    <property type="component" value="Unassembled WGS sequence"/>
</dbReference>
<dbReference type="CDD" id="cd02860">
    <property type="entry name" value="E_set_Pullulanase"/>
    <property type="match status" value="1"/>
</dbReference>
<keyword evidence="2" id="KW-0732">Signal</keyword>
<dbReference type="InterPro" id="IPR011840">
    <property type="entry name" value="PulA_typeI"/>
</dbReference>
<dbReference type="Pfam" id="PF00128">
    <property type="entry name" value="Alpha-amylase"/>
    <property type="match status" value="1"/>
</dbReference>
<dbReference type="Gene3D" id="2.60.40.1110">
    <property type="match status" value="1"/>
</dbReference>
<dbReference type="Pfam" id="PF02922">
    <property type="entry name" value="CBM_48"/>
    <property type="match status" value="1"/>
</dbReference>
<evidence type="ECO:0000256" key="8">
    <source>
        <dbReference type="ARBA" id="ARBA00029618"/>
    </source>
</evidence>
<evidence type="ECO:0000256" key="1">
    <source>
        <dbReference type="ARBA" id="ARBA00008061"/>
    </source>
</evidence>
<evidence type="ECO:0000313" key="11">
    <source>
        <dbReference type="EMBL" id="MDI6453225.1"/>
    </source>
</evidence>
<keyword evidence="5 11" id="KW-0326">Glycosidase</keyword>
<dbReference type="GO" id="GO:0051060">
    <property type="term" value="F:pullulanase activity"/>
    <property type="evidence" value="ECO:0007669"/>
    <property type="project" value="UniProtKB-EC"/>
</dbReference>
<dbReference type="Gene3D" id="2.60.40.10">
    <property type="entry name" value="Immunoglobulins"/>
    <property type="match status" value="1"/>
</dbReference>
<evidence type="ECO:0000256" key="2">
    <source>
        <dbReference type="ARBA" id="ARBA00022729"/>
    </source>
</evidence>
<dbReference type="Pfam" id="PF03714">
    <property type="entry name" value="PUD"/>
    <property type="match status" value="1"/>
</dbReference>
<dbReference type="PANTHER" id="PTHR43002">
    <property type="entry name" value="GLYCOGEN DEBRANCHING ENZYME"/>
    <property type="match status" value="1"/>
</dbReference>
<evidence type="ECO:0000256" key="3">
    <source>
        <dbReference type="ARBA" id="ARBA00022801"/>
    </source>
</evidence>
<comment type="caution">
    <text evidence="11">The sequence shown here is derived from an EMBL/GenBank/DDBJ whole genome shotgun (WGS) entry which is preliminary data.</text>
</comment>
<dbReference type="SUPFAM" id="SSF81296">
    <property type="entry name" value="E set domains"/>
    <property type="match status" value="1"/>
</dbReference>
<evidence type="ECO:0000259" key="10">
    <source>
        <dbReference type="SMART" id="SM00642"/>
    </source>
</evidence>
<dbReference type="InterPro" id="IPR014756">
    <property type="entry name" value="Ig_E-set"/>
</dbReference>
<dbReference type="AlphaFoldDB" id="A0AAW6U5U1"/>
<dbReference type="CDD" id="cd11341">
    <property type="entry name" value="AmyAc_Pullulanase_LD-like"/>
    <property type="match status" value="1"/>
</dbReference>